<keyword evidence="3" id="KW-1185">Reference proteome</keyword>
<dbReference type="Proteomes" id="UP000823388">
    <property type="component" value="Chromosome 6K"/>
</dbReference>
<comment type="caution">
    <text evidence="2">The sequence shown here is derived from an EMBL/GenBank/DDBJ whole genome shotgun (WGS) entry which is preliminary data.</text>
</comment>
<feature type="region of interest" description="Disordered" evidence="1">
    <location>
        <begin position="177"/>
        <end position="236"/>
    </location>
</feature>
<feature type="region of interest" description="Disordered" evidence="1">
    <location>
        <begin position="34"/>
        <end position="130"/>
    </location>
</feature>
<organism evidence="2 3">
    <name type="scientific">Panicum virgatum</name>
    <name type="common">Blackwell switchgrass</name>
    <dbReference type="NCBI Taxonomy" id="38727"/>
    <lineage>
        <taxon>Eukaryota</taxon>
        <taxon>Viridiplantae</taxon>
        <taxon>Streptophyta</taxon>
        <taxon>Embryophyta</taxon>
        <taxon>Tracheophyta</taxon>
        <taxon>Spermatophyta</taxon>
        <taxon>Magnoliopsida</taxon>
        <taxon>Liliopsida</taxon>
        <taxon>Poales</taxon>
        <taxon>Poaceae</taxon>
        <taxon>PACMAD clade</taxon>
        <taxon>Panicoideae</taxon>
        <taxon>Panicodae</taxon>
        <taxon>Paniceae</taxon>
        <taxon>Panicinae</taxon>
        <taxon>Panicum</taxon>
        <taxon>Panicum sect. Hiantes</taxon>
    </lineage>
</organism>
<proteinExistence type="predicted"/>
<gene>
    <name evidence="2" type="ORF">PVAP13_6KG084300</name>
</gene>
<accession>A0A8T0R9Z8</accession>
<dbReference type="EMBL" id="CM029047">
    <property type="protein sequence ID" value="KAG2582076.1"/>
    <property type="molecule type" value="Genomic_DNA"/>
</dbReference>
<evidence type="ECO:0000313" key="2">
    <source>
        <dbReference type="EMBL" id="KAG2582076.1"/>
    </source>
</evidence>
<feature type="compositionally biased region" description="Low complexity" evidence="1">
    <location>
        <begin position="56"/>
        <end position="69"/>
    </location>
</feature>
<name>A0A8T0R9Z8_PANVG</name>
<sequence length="236" mass="24809">MMPHGLDLNAEPPIDWDEISEWEGPAYELDYDLVWTDEGASQEEQSGGNGEGGGRARAAGQRRANVAAGDGSAGQQRSDEAAGAVGHARADGGPTGHDGATDDGIAATGFVPAADGEGTGQGRSDGATASGTAAVVPMRIWRSGQDYGGITDVKNKLVRNCGRKRIELDMEAIKAVRARQRRRQRRGGGGKAAAATQRRRGRRQRQRQPRVAGALLNGSGEMWATDFKHHGAKAEG</sequence>
<feature type="compositionally biased region" description="Basic and acidic residues" evidence="1">
    <location>
        <begin position="226"/>
        <end position="236"/>
    </location>
</feature>
<dbReference type="AlphaFoldDB" id="A0A8T0R9Z8"/>
<evidence type="ECO:0000313" key="3">
    <source>
        <dbReference type="Proteomes" id="UP000823388"/>
    </source>
</evidence>
<protein>
    <submittedName>
        <fullName evidence="2">Uncharacterized protein</fullName>
    </submittedName>
</protein>
<feature type="compositionally biased region" description="Basic residues" evidence="1">
    <location>
        <begin position="177"/>
        <end position="188"/>
    </location>
</feature>
<reference evidence="2" key="1">
    <citation type="submission" date="2020-05" db="EMBL/GenBank/DDBJ databases">
        <title>WGS assembly of Panicum virgatum.</title>
        <authorList>
            <person name="Lovell J.T."/>
            <person name="Jenkins J."/>
            <person name="Shu S."/>
            <person name="Juenger T.E."/>
            <person name="Schmutz J."/>
        </authorList>
    </citation>
    <scope>NUCLEOTIDE SEQUENCE</scope>
    <source>
        <strain evidence="2">AP13</strain>
    </source>
</reference>
<evidence type="ECO:0000256" key="1">
    <source>
        <dbReference type="SAM" id="MobiDB-lite"/>
    </source>
</evidence>
<feature type="compositionally biased region" description="Basic residues" evidence="1">
    <location>
        <begin position="197"/>
        <end position="208"/>
    </location>
</feature>